<dbReference type="GO" id="GO:0005385">
    <property type="term" value="F:zinc ion transmembrane transporter activity"/>
    <property type="evidence" value="ECO:0007669"/>
    <property type="project" value="TreeGrafter"/>
</dbReference>
<evidence type="ECO:0000256" key="5">
    <source>
        <dbReference type="SAM" id="Phobius"/>
    </source>
</evidence>
<keyword evidence="6" id="KW-1185">Reference proteome</keyword>
<accession>A0A914EEZ8</accession>
<evidence type="ECO:0000313" key="7">
    <source>
        <dbReference type="WBParaSite" id="ACRNAN_scaffold7840.g10452.t1"/>
    </source>
</evidence>
<feature type="transmembrane region" description="Helical" evidence="5">
    <location>
        <begin position="115"/>
        <end position="132"/>
    </location>
</feature>
<evidence type="ECO:0000256" key="4">
    <source>
        <dbReference type="ARBA" id="ARBA00023136"/>
    </source>
</evidence>
<dbReference type="PANTHER" id="PTHR11040:SF76">
    <property type="entry name" value="ZINC TRANSPORTER ZIP3"/>
    <property type="match status" value="1"/>
</dbReference>
<organism evidence="6 7">
    <name type="scientific">Acrobeloides nanus</name>
    <dbReference type="NCBI Taxonomy" id="290746"/>
    <lineage>
        <taxon>Eukaryota</taxon>
        <taxon>Metazoa</taxon>
        <taxon>Ecdysozoa</taxon>
        <taxon>Nematoda</taxon>
        <taxon>Chromadorea</taxon>
        <taxon>Rhabditida</taxon>
        <taxon>Tylenchina</taxon>
        <taxon>Cephalobomorpha</taxon>
        <taxon>Cephaloboidea</taxon>
        <taxon>Cephalobidae</taxon>
        <taxon>Acrobeloides</taxon>
    </lineage>
</organism>
<dbReference type="Proteomes" id="UP000887540">
    <property type="component" value="Unplaced"/>
</dbReference>
<evidence type="ECO:0000256" key="3">
    <source>
        <dbReference type="ARBA" id="ARBA00022989"/>
    </source>
</evidence>
<protein>
    <submittedName>
        <fullName evidence="7">Uncharacterized protein</fullName>
    </submittedName>
</protein>
<keyword evidence="3 5" id="KW-1133">Transmembrane helix</keyword>
<sequence>MEVNLINALILICLSILAVIFGVLPITADPAVLKLSLLAPMFVLSLVYGLLPNMLRYLVCDVKQTKLKSISSLISSLLTCFAGGVILGLCILDLMPTAMYDFKKVKKFAHWTTEYPFVELFIGLGLLLMFLIDELVKKAFHEDEDDAFFDENANTIMRSISEDTTASGHRTAAMFEAIRAASIRHREFGLDRKRTGTMSTFQVFSPKTKTMNRHTAKIFAMKEKNKKVTTKENTTENTPHRTATCPEMINKKKYGVAKKTSSFMIDNKNITTPEIKLRRELLLQAFQEKSFSLDSGDKIQKKLSTVSEHEDKELPILDIFQEKKLNENLKKSRKSIKFALTTTNTDAECGKEENDYFPLPDVIDTTQLNGTE</sequence>
<dbReference type="AlphaFoldDB" id="A0A914EEZ8"/>
<feature type="transmembrane region" description="Helical" evidence="5">
    <location>
        <begin position="72"/>
        <end position="95"/>
    </location>
</feature>
<dbReference type="GO" id="GO:0005886">
    <property type="term" value="C:plasma membrane"/>
    <property type="evidence" value="ECO:0007669"/>
    <property type="project" value="TreeGrafter"/>
</dbReference>
<evidence type="ECO:0000256" key="1">
    <source>
        <dbReference type="ARBA" id="ARBA00004141"/>
    </source>
</evidence>
<dbReference type="PANTHER" id="PTHR11040">
    <property type="entry name" value="ZINC/IRON TRANSPORTER"/>
    <property type="match status" value="1"/>
</dbReference>
<evidence type="ECO:0000313" key="6">
    <source>
        <dbReference type="Proteomes" id="UP000887540"/>
    </source>
</evidence>
<feature type="transmembrane region" description="Helical" evidence="5">
    <location>
        <begin position="5"/>
        <end position="26"/>
    </location>
</feature>
<name>A0A914EEZ8_9BILA</name>
<comment type="subcellular location">
    <subcellularLocation>
        <location evidence="1">Membrane</location>
        <topology evidence="1">Multi-pass membrane protein</topology>
    </subcellularLocation>
</comment>
<feature type="transmembrane region" description="Helical" evidence="5">
    <location>
        <begin position="32"/>
        <end position="51"/>
    </location>
</feature>
<reference evidence="7" key="1">
    <citation type="submission" date="2022-11" db="UniProtKB">
        <authorList>
            <consortium name="WormBaseParasite"/>
        </authorList>
    </citation>
    <scope>IDENTIFICATION</scope>
</reference>
<proteinExistence type="predicted"/>
<dbReference type="InterPro" id="IPR003689">
    <property type="entry name" value="ZIP"/>
</dbReference>
<evidence type="ECO:0000256" key="2">
    <source>
        <dbReference type="ARBA" id="ARBA00022692"/>
    </source>
</evidence>
<dbReference type="Pfam" id="PF02535">
    <property type="entry name" value="Zip"/>
    <property type="match status" value="1"/>
</dbReference>
<keyword evidence="2 5" id="KW-0812">Transmembrane</keyword>
<dbReference type="WBParaSite" id="ACRNAN_scaffold7840.g10452.t1">
    <property type="protein sequence ID" value="ACRNAN_scaffold7840.g10452.t1"/>
    <property type="gene ID" value="ACRNAN_scaffold7840.g10452"/>
</dbReference>
<keyword evidence="4 5" id="KW-0472">Membrane</keyword>